<name>A0ACB9BER7_CICIN</name>
<keyword evidence="2" id="KW-1185">Reference proteome</keyword>
<accession>A0ACB9BER7</accession>
<organism evidence="1 2">
    <name type="scientific">Cichorium intybus</name>
    <name type="common">Chicory</name>
    <dbReference type="NCBI Taxonomy" id="13427"/>
    <lineage>
        <taxon>Eukaryota</taxon>
        <taxon>Viridiplantae</taxon>
        <taxon>Streptophyta</taxon>
        <taxon>Embryophyta</taxon>
        <taxon>Tracheophyta</taxon>
        <taxon>Spermatophyta</taxon>
        <taxon>Magnoliopsida</taxon>
        <taxon>eudicotyledons</taxon>
        <taxon>Gunneridae</taxon>
        <taxon>Pentapetalae</taxon>
        <taxon>asterids</taxon>
        <taxon>campanulids</taxon>
        <taxon>Asterales</taxon>
        <taxon>Asteraceae</taxon>
        <taxon>Cichorioideae</taxon>
        <taxon>Cichorieae</taxon>
        <taxon>Cichoriinae</taxon>
        <taxon>Cichorium</taxon>
    </lineage>
</organism>
<dbReference type="EMBL" id="CM042014">
    <property type="protein sequence ID" value="KAI3720989.1"/>
    <property type="molecule type" value="Genomic_DNA"/>
</dbReference>
<proteinExistence type="predicted"/>
<sequence>MGKKRSKKTILDRDIKETSMFSNFSAPARNLRKTDLGAVVFGCKHSTINECLTNNLFGLPASHFSYIKNIKEGLVLFLFNYSDRKLHGIFEAASLGQMNINRYAWVADKNDTEFTNYPAQVHVRVRQQCHPLSENQFGPVIADNYYEKQLFYFELDHNQTNKLISLFTSSPVYSRASSSSSSSQIPSSFPVHAKIHSSNAEVNQTSGLSYASVVGGNKNNTTGKWSALFKTESTFEAENKSSSMHENTWEDAEGDKTWESDWSSEVNTIRDEVPLKEEHEEKYELLEESQLVETAINEVECVQLSSSQPLDDIPDRQVSSSGETTESDVEEKHEQDNNTLVPDRVEEIDSVNLESLVVKLKEEVEVMKQSQMKNIENINLLEQQLVKSKLEMKQLRNRIDVLESGSRSVEVDSNQQKNKSHSQFSNSVFIVSGFDGSSWLSSLESYFPCYDIKVSHNPMNFVKMYATSATMNGELYNFGGIGSHTVESFSPRNNQWVPRPPLYWKNIQVAGASINDKLFAVGGCKGCQISSDVEYLDLNIGKWLPIHSMNDKRSSPAAVELNNALYVTGGFDGKSYSSSVERLDPREEKWSKLADMNKRKGCHSMVVLNEKVYTLGGFDGENYVKTVECFDARMGCWVESKPMNVCRANFSAFVLGEKVYALGGSRDNNEVLDVVECFKEGSCWEVTGLKGIGKRSHYSAIVL</sequence>
<evidence type="ECO:0000313" key="2">
    <source>
        <dbReference type="Proteomes" id="UP001055811"/>
    </source>
</evidence>
<reference evidence="1 2" key="2">
    <citation type="journal article" date="2022" name="Mol. Ecol. Resour.">
        <title>The genomes of chicory, endive, great burdock and yacon provide insights into Asteraceae paleo-polyploidization history and plant inulin production.</title>
        <authorList>
            <person name="Fan W."/>
            <person name="Wang S."/>
            <person name="Wang H."/>
            <person name="Wang A."/>
            <person name="Jiang F."/>
            <person name="Liu H."/>
            <person name="Zhao H."/>
            <person name="Xu D."/>
            <person name="Zhang Y."/>
        </authorList>
    </citation>
    <scope>NUCLEOTIDE SEQUENCE [LARGE SCALE GENOMIC DNA]</scope>
    <source>
        <strain evidence="2">cv. Punajuju</strain>
        <tissue evidence="1">Leaves</tissue>
    </source>
</reference>
<gene>
    <name evidence="1" type="ORF">L2E82_31989</name>
</gene>
<dbReference type="Proteomes" id="UP001055811">
    <property type="component" value="Linkage Group LG06"/>
</dbReference>
<comment type="caution">
    <text evidence="1">The sequence shown here is derived from an EMBL/GenBank/DDBJ whole genome shotgun (WGS) entry which is preliminary data.</text>
</comment>
<protein>
    <submittedName>
        <fullName evidence="1">Uncharacterized protein</fullName>
    </submittedName>
</protein>
<evidence type="ECO:0000313" key="1">
    <source>
        <dbReference type="EMBL" id="KAI3720989.1"/>
    </source>
</evidence>
<reference evidence="2" key="1">
    <citation type="journal article" date="2022" name="Mol. Ecol. Resour.">
        <title>The genomes of chicory, endive, great burdock and yacon provide insights into Asteraceae palaeo-polyploidization history and plant inulin production.</title>
        <authorList>
            <person name="Fan W."/>
            <person name="Wang S."/>
            <person name="Wang H."/>
            <person name="Wang A."/>
            <person name="Jiang F."/>
            <person name="Liu H."/>
            <person name="Zhao H."/>
            <person name="Xu D."/>
            <person name="Zhang Y."/>
        </authorList>
    </citation>
    <scope>NUCLEOTIDE SEQUENCE [LARGE SCALE GENOMIC DNA]</scope>
    <source>
        <strain evidence="2">cv. Punajuju</strain>
    </source>
</reference>